<dbReference type="InterPro" id="IPR058199">
    <property type="entry name" value="BlaB//VIM/IMP-1"/>
</dbReference>
<proteinExistence type="inferred from homology"/>
<comment type="similarity">
    <text evidence="4">Belongs to the metallo-beta-lactamase superfamily. Class-B beta-lactamase family.</text>
</comment>
<dbReference type="PANTHER" id="PTHR42951:SF4">
    <property type="entry name" value="ACYL-COENZYME A THIOESTERASE MBLAC2"/>
    <property type="match status" value="1"/>
</dbReference>
<evidence type="ECO:0000256" key="11">
    <source>
        <dbReference type="ARBA" id="ARBA00022833"/>
    </source>
</evidence>
<dbReference type="NCBIfam" id="NF033088">
    <property type="entry name" value="bla_subclass_B1"/>
    <property type="match status" value="1"/>
</dbReference>
<evidence type="ECO:0000256" key="8">
    <source>
        <dbReference type="ARBA" id="ARBA00022729"/>
    </source>
</evidence>
<comment type="cofactor">
    <cofactor evidence="2">
        <name>Zn(2+)</name>
        <dbReference type="ChEBI" id="CHEBI:29105"/>
    </cofactor>
</comment>
<gene>
    <name evidence="15" type="primary">bla</name>
    <name evidence="15" type="ORF">JMN32_25785</name>
</gene>
<dbReference type="Proteomes" id="UP000614216">
    <property type="component" value="Unassembled WGS sequence"/>
</dbReference>
<sequence length="239" mass="26481">MQKLLSTLLLLLIIVNCYAQEEVPFQIDVTELDKGLLLYHSYGDYNGNKVSANGMVVVTKDSVVIIDSPWDNEQTVQLLDWIETEISKPIAAVVITHAHSDRIGGISVLHERNIKTVSSQLTKVYALKRGFEAPTKVFHKEITLNFGDHSIRVFYPGAGHTVDNTIVYISPYDVLYGGCFIKSSSSTNLGNTEDADLDSWGKSIENMQKHFPSPKIVVPGHGNYDPGAVENTIELLGYK</sequence>
<dbReference type="InterPro" id="IPR001279">
    <property type="entry name" value="Metallo-B-lactamas"/>
</dbReference>
<organism evidence="15 16">
    <name type="scientific">Fulvivirga marina</name>
    <dbReference type="NCBI Taxonomy" id="2494733"/>
    <lineage>
        <taxon>Bacteria</taxon>
        <taxon>Pseudomonadati</taxon>
        <taxon>Bacteroidota</taxon>
        <taxon>Cytophagia</taxon>
        <taxon>Cytophagales</taxon>
        <taxon>Fulvivirgaceae</taxon>
        <taxon>Fulvivirga</taxon>
    </lineage>
</organism>
<dbReference type="InterPro" id="IPR050855">
    <property type="entry name" value="NDM-1-like"/>
</dbReference>
<evidence type="ECO:0000256" key="4">
    <source>
        <dbReference type="ARBA" id="ARBA00005250"/>
    </source>
</evidence>
<dbReference type="GO" id="GO:0008800">
    <property type="term" value="F:beta-lactamase activity"/>
    <property type="evidence" value="ECO:0007669"/>
    <property type="project" value="UniProtKB-EC"/>
</dbReference>
<feature type="signal peptide" evidence="13">
    <location>
        <begin position="1"/>
        <end position="19"/>
    </location>
</feature>
<dbReference type="EMBL" id="JAEUGD010000067">
    <property type="protein sequence ID" value="MBL6449748.1"/>
    <property type="molecule type" value="Genomic_DNA"/>
</dbReference>
<evidence type="ECO:0000256" key="5">
    <source>
        <dbReference type="ARBA" id="ARBA00011245"/>
    </source>
</evidence>
<dbReference type="SUPFAM" id="SSF56281">
    <property type="entry name" value="Metallo-hydrolase/oxidoreductase"/>
    <property type="match status" value="1"/>
</dbReference>
<dbReference type="AlphaFoldDB" id="A0A937KH20"/>
<evidence type="ECO:0000256" key="9">
    <source>
        <dbReference type="ARBA" id="ARBA00022764"/>
    </source>
</evidence>
<dbReference type="PANTHER" id="PTHR42951">
    <property type="entry name" value="METALLO-BETA-LACTAMASE DOMAIN-CONTAINING"/>
    <property type="match status" value="1"/>
</dbReference>
<comment type="subunit">
    <text evidence="5">Monomer.</text>
</comment>
<keyword evidence="12" id="KW-0046">Antibiotic resistance</keyword>
<evidence type="ECO:0000256" key="1">
    <source>
        <dbReference type="ARBA" id="ARBA00001526"/>
    </source>
</evidence>
<keyword evidence="7" id="KW-0479">Metal-binding</keyword>
<accession>A0A937KH20</accession>
<feature type="chain" id="PRO_5038041221" description="beta-lactamase" evidence="13">
    <location>
        <begin position="20"/>
        <end position="239"/>
    </location>
</feature>
<keyword evidence="9" id="KW-0574">Periplasm</keyword>
<evidence type="ECO:0000259" key="14">
    <source>
        <dbReference type="SMART" id="SM00849"/>
    </source>
</evidence>
<reference evidence="15" key="1">
    <citation type="submission" date="2021-01" db="EMBL/GenBank/DDBJ databases">
        <title>Fulvivirga kasyanovii gen. nov., sp nov., a novel member of the phylum Bacteroidetes isolated from seawater in a mussel farm.</title>
        <authorList>
            <person name="Zhao L.-H."/>
            <person name="Wang Z.-J."/>
        </authorList>
    </citation>
    <scope>NUCLEOTIDE SEQUENCE</scope>
    <source>
        <strain evidence="15">29W222</strain>
    </source>
</reference>
<evidence type="ECO:0000256" key="10">
    <source>
        <dbReference type="ARBA" id="ARBA00022801"/>
    </source>
</evidence>
<keyword evidence="8 13" id="KW-0732">Signal</keyword>
<evidence type="ECO:0000256" key="6">
    <source>
        <dbReference type="ARBA" id="ARBA00012865"/>
    </source>
</evidence>
<evidence type="ECO:0000256" key="13">
    <source>
        <dbReference type="SAM" id="SignalP"/>
    </source>
</evidence>
<evidence type="ECO:0000313" key="15">
    <source>
        <dbReference type="EMBL" id="MBL6449748.1"/>
    </source>
</evidence>
<comment type="caution">
    <text evidence="15">The sequence shown here is derived from an EMBL/GenBank/DDBJ whole genome shotgun (WGS) entry which is preliminary data.</text>
</comment>
<keyword evidence="11" id="KW-0862">Zinc</keyword>
<name>A0A937KH20_9BACT</name>
<dbReference type="Pfam" id="PF00753">
    <property type="entry name" value="Lactamase_B"/>
    <property type="match status" value="1"/>
</dbReference>
<evidence type="ECO:0000256" key="7">
    <source>
        <dbReference type="ARBA" id="ARBA00022723"/>
    </source>
</evidence>
<protein>
    <recommendedName>
        <fullName evidence="6">beta-lactamase</fullName>
        <ecNumber evidence="6">3.5.2.6</ecNumber>
    </recommendedName>
</protein>
<evidence type="ECO:0000256" key="2">
    <source>
        <dbReference type="ARBA" id="ARBA00001947"/>
    </source>
</evidence>
<dbReference type="SMART" id="SM00849">
    <property type="entry name" value="Lactamase_B"/>
    <property type="match status" value="1"/>
</dbReference>
<comment type="catalytic activity">
    <reaction evidence="1">
        <text>a beta-lactam + H2O = a substituted beta-amino acid</text>
        <dbReference type="Rhea" id="RHEA:20401"/>
        <dbReference type="ChEBI" id="CHEBI:15377"/>
        <dbReference type="ChEBI" id="CHEBI:35627"/>
        <dbReference type="ChEBI" id="CHEBI:140347"/>
        <dbReference type="EC" id="3.5.2.6"/>
    </reaction>
</comment>
<dbReference type="Gene3D" id="3.60.15.10">
    <property type="entry name" value="Ribonuclease Z/Hydroxyacylglutathione hydrolase-like"/>
    <property type="match status" value="1"/>
</dbReference>
<keyword evidence="16" id="KW-1185">Reference proteome</keyword>
<dbReference type="RefSeq" id="WP_202859291.1">
    <property type="nucleotide sequence ID" value="NZ_JAEUGD010000067.1"/>
</dbReference>
<evidence type="ECO:0000313" key="16">
    <source>
        <dbReference type="Proteomes" id="UP000614216"/>
    </source>
</evidence>
<evidence type="ECO:0000256" key="12">
    <source>
        <dbReference type="ARBA" id="ARBA00023251"/>
    </source>
</evidence>
<dbReference type="GO" id="GO:0017001">
    <property type="term" value="P:antibiotic catabolic process"/>
    <property type="evidence" value="ECO:0007669"/>
    <property type="project" value="UniProtKB-ARBA"/>
</dbReference>
<comment type="subcellular location">
    <subcellularLocation>
        <location evidence="3">Periplasm</location>
    </subcellularLocation>
</comment>
<dbReference type="InterPro" id="IPR036866">
    <property type="entry name" value="RibonucZ/Hydroxyglut_hydro"/>
</dbReference>
<evidence type="ECO:0000256" key="3">
    <source>
        <dbReference type="ARBA" id="ARBA00004418"/>
    </source>
</evidence>
<feature type="domain" description="Metallo-beta-lactamase" evidence="14">
    <location>
        <begin position="51"/>
        <end position="221"/>
    </location>
</feature>
<dbReference type="NCBIfam" id="NF012229">
    <property type="entry name" value="bla_class_B_core"/>
    <property type="match status" value="1"/>
</dbReference>
<dbReference type="EC" id="3.5.2.6" evidence="6"/>
<keyword evidence="10 15" id="KW-0378">Hydrolase</keyword>